<dbReference type="SMR" id="A2D769"/>
<sequence length="325" mass="37383">MEELVKGLRERIEELERNEEEMKLFISKLTSDNLSLVTDAAHAAALRKQLESLLADKNLIKLKAYTSSGMDLEADSILEKKNQELLEHIQKITAERDSYAQDASEKKFFEEEIQKKNNEIISLTQQLSVSKHNVEILQVQLKSQSFDSAENPIETETQINHLNEEILQLRDLLQKKAQELGAAQAQNKELTLKNSKLQDQIHQNELMLSVLSSENKMLSGENYDKSIVENHAQHLANKYLNDLYGKVDNLEKKASSLTTKLLTLSNMPISSHKQEDLDEINDLKEQLAEAEEKIQDFEENDYAPKYAAAMTRIKELERRLQQYEN</sequence>
<reference evidence="2" key="1">
    <citation type="submission" date="2006-10" db="EMBL/GenBank/DDBJ databases">
        <authorList>
            <person name="Amadeo P."/>
            <person name="Zhao Q."/>
            <person name="Wortman J."/>
            <person name="Fraser-Liggett C."/>
            <person name="Carlton J."/>
        </authorList>
    </citation>
    <scope>NUCLEOTIDE SEQUENCE</scope>
    <source>
        <strain evidence="2">G3</strain>
    </source>
</reference>
<feature type="coiled-coil region" evidence="1">
    <location>
        <begin position="159"/>
        <end position="200"/>
    </location>
</feature>
<gene>
    <name evidence="2" type="ORF">TVAG_119220</name>
</gene>
<name>A2D769_TRIV3</name>
<keyword evidence="3" id="KW-1185">Reference proteome</keyword>
<dbReference type="RefSeq" id="XP_001276834.1">
    <property type="nucleotide sequence ID" value="XM_001276833.1"/>
</dbReference>
<feature type="coiled-coil region" evidence="1">
    <location>
        <begin position="240"/>
        <end position="300"/>
    </location>
</feature>
<keyword evidence="1" id="KW-0175">Coiled coil</keyword>
<evidence type="ECO:0000256" key="1">
    <source>
        <dbReference type="SAM" id="Coils"/>
    </source>
</evidence>
<dbReference type="VEuPathDB" id="TrichDB:TVAGG3_0991930"/>
<protein>
    <submittedName>
        <fullName evidence="2">Uncharacterized protein</fullName>
    </submittedName>
</protein>
<reference evidence="2" key="2">
    <citation type="journal article" date="2007" name="Science">
        <title>Draft genome sequence of the sexually transmitted pathogen Trichomonas vaginalis.</title>
        <authorList>
            <person name="Carlton J.M."/>
            <person name="Hirt R.P."/>
            <person name="Silva J.C."/>
            <person name="Delcher A.L."/>
            <person name="Schatz M."/>
            <person name="Zhao Q."/>
            <person name="Wortman J.R."/>
            <person name="Bidwell S.L."/>
            <person name="Alsmark U.C.M."/>
            <person name="Besteiro S."/>
            <person name="Sicheritz-Ponten T."/>
            <person name="Noel C.J."/>
            <person name="Dacks J.B."/>
            <person name="Foster P.G."/>
            <person name="Simillion C."/>
            <person name="Van de Peer Y."/>
            <person name="Miranda-Saavedra D."/>
            <person name="Barton G.J."/>
            <person name="Westrop G.D."/>
            <person name="Mueller S."/>
            <person name="Dessi D."/>
            <person name="Fiori P.L."/>
            <person name="Ren Q."/>
            <person name="Paulsen I."/>
            <person name="Zhang H."/>
            <person name="Bastida-Corcuera F.D."/>
            <person name="Simoes-Barbosa A."/>
            <person name="Brown M.T."/>
            <person name="Hayes R.D."/>
            <person name="Mukherjee M."/>
            <person name="Okumura C.Y."/>
            <person name="Schneider R."/>
            <person name="Smith A.J."/>
            <person name="Vanacova S."/>
            <person name="Villalvazo M."/>
            <person name="Haas B.J."/>
            <person name="Pertea M."/>
            <person name="Feldblyum T.V."/>
            <person name="Utterback T.R."/>
            <person name="Shu C.L."/>
            <person name="Osoegawa K."/>
            <person name="de Jong P.J."/>
            <person name="Hrdy I."/>
            <person name="Horvathova L."/>
            <person name="Zubacova Z."/>
            <person name="Dolezal P."/>
            <person name="Malik S.B."/>
            <person name="Logsdon J.M. Jr."/>
            <person name="Henze K."/>
            <person name="Gupta A."/>
            <person name="Wang C.C."/>
            <person name="Dunne R.L."/>
            <person name="Upcroft J.A."/>
            <person name="Upcroft P."/>
            <person name="White O."/>
            <person name="Salzberg S.L."/>
            <person name="Tang P."/>
            <person name="Chiu C.-H."/>
            <person name="Lee Y.-S."/>
            <person name="Embley T.M."/>
            <person name="Coombs G.H."/>
            <person name="Mottram J.C."/>
            <person name="Tachezy J."/>
            <person name="Fraser-Liggett C.M."/>
            <person name="Johnson P.J."/>
        </authorList>
    </citation>
    <scope>NUCLEOTIDE SEQUENCE [LARGE SCALE GENOMIC DNA]</scope>
    <source>
        <strain evidence="2">G3</strain>
    </source>
</reference>
<dbReference type="InParanoid" id="A2D769"/>
<dbReference type="KEGG" id="tva:4720824"/>
<evidence type="ECO:0000313" key="2">
    <source>
        <dbReference type="EMBL" id="EAY23586.1"/>
    </source>
</evidence>
<feature type="coiled-coil region" evidence="1">
    <location>
        <begin position="1"/>
        <end position="32"/>
    </location>
</feature>
<proteinExistence type="predicted"/>
<accession>A2D769</accession>
<organism evidence="2 3">
    <name type="scientific">Trichomonas vaginalis (strain ATCC PRA-98 / G3)</name>
    <dbReference type="NCBI Taxonomy" id="412133"/>
    <lineage>
        <taxon>Eukaryota</taxon>
        <taxon>Metamonada</taxon>
        <taxon>Parabasalia</taxon>
        <taxon>Trichomonadida</taxon>
        <taxon>Trichomonadidae</taxon>
        <taxon>Trichomonas</taxon>
    </lineage>
</organism>
<feature type="coiled-coil region" evidence="1">
    <location>
        <begin position="82"/>
        <end position="126"/>
    </location>
</feature>
<dbReference type="EMBL" id="DS113177">
    <property type="protein sequence ID" value="EAY23586.1"/>
    <property type="molecule type" value="Genomic_DNA"/>
</dbReference>
<dbReference type="AlphaFoldDB" id="A2D769"/>
<evidence type="ECO:0000313" key="3">
    <source>
        <dbReference type="Proteomes" id="UP000001542"/>
    </source>
</evidence>
<dbReference type="Proteomes" id="UP000001542">
    <property type="component" value="Unassembled WGS sequence"/>
</dbReference>
<dbReference type="VEuPathDB" id="TrichDB:TVAG_119220"/>